<feature type="transmembrane region" description="Helical" evidence="1">
    <location>
        <begin position="6"/>
        <end position="23"/>
    </location>
</feature>
<dbReference type="GeneID" id="6086879"/>
<evidence type="ECO:0000256" key="1">
    <source>
        <dbReference type="SAM" id="Phobius"/>
    </source>
</evidence>
<feature type="transmembrane region" description="Helical" evidence="1">
    <location>
        <begin position="73"/>
        <end position="92"/>
    </location>
</feature>
<sequence length="102" mass="11310">NDEWGALPWLVVVCFRSWVLVILRVDGRGRIWLMLLRLGWWPRFVGNPALPLALAVVEGIVGGGVAWHLPRRYWGGLIGAGRMMVVVGYIAVSDVACLDKSL</sequence>
<accession>B0E4V6</accession>
<dbReference type="Proteomes" id="UP000001194">
    <property type="component" value="Unassembled WGS sequence"/>
</dbReference>
<dbReference type="InParanoid" id="B0E4V6"/>
<dbReference type="KEGG" id="lbc:LACBIDRAFT_336246"/>
<feature type="non-terminal residue" evidence="2">
    <location>
        <position position="1"/>
    </location>
</feature>
<feature type="transmembrane region" description="Helical" evidence="1">
    <location>
        <begin position="44"/>
        <end position="67"/>
    </location>
</feature>
<keyword evidence="1" id="KW-1133">Transmembrane helix</keyword>
<keyword evidence="3" id="KW-1185">Reference proteome</keyword>
<proteinExistence type="predicted"/>
<dbReference type="EMBL" id="DS547513">
    <property type="protein sequence ID" value="EDQ98127.1"/>
    <property type="molecule type" value="Genomic_DNA"/>
</dbReference>
<organism evidence="3">
    <name type="scientific">Laccaria bicolor (strain S238N-H82 / ATCC MYA-4686)</name>
    <name type="common">Bicoloured deceiver</name>
    <name type="synonym">Laccaria laccata var. bicolor</name>
    <dbReference type="NCBI Taxonomy" id="486041"/>
    <lineage>
        <taxon>Eukaryota</taxon>
        <taxon>Fungi</taxon>
        <taxon>Dikarya</taxon>
        <taxon>Basidiomycota</taxon>
        <taxon>Agaricomycotina</taxon>
        <taxon>Agaricomycetes</taxon>
        <taxon>Agaricomycetidae</taxon>
        <taxon>Agaricales</taxon>
        <taxon>Agaricineae</taxon>
        <taxon>Hydnangiaceae</taxon>
        <taxon>Laccaria</taxon>
    </lineage>
</organism>
<protein>
    <submittedName>
        <fullName evidence="2">Predicted protein</fullName>
    </submittedName>
</protein>
<gene>
    <name evidence="2" type="ORF">LACBIDRAFT_336246</name>
</gene>
<reference evidence="2 3" key="1">
    <citation type="journal article" date="2008" name="Nature">
        <title>The genome of Laccaria bicolor provides insights into mycorrhizal symbiosis.</title>
        <authorList>
            <person name="Martin F."/>
            <person name="Aerts A."/>
            <person name="Ahren D."/>
            <person name="Brun A."/>
            <person name="Danchin E.G.J."/>
            <person name="Duchaussoy F."/>
            <person name="Gibon J."/>
            <person name="Kohler A."/>
            <person name="Lindquist E."/>
            <person name="Pereda V."/>
            <person name="Salamov A."/>
            <person name="Shapiro H.J."/>
            <person name="Wuyts J."/>
            <person name="Blaudez D."/>
            <person name="Buee M."/>
            <person name="Brokstein P."/>
            <person name="Canbaeck B."/>
            <person name="Cohen D."/>
            <person name="Courty P.E."/>
            <person name="Coutinho P.M."/>
            <person name="Delaruelle C."/>
            <person name="Detter J.C."/>
            <person name="Deveau A."/>
            <person name="DiFazio S."/>
            <person name="Duplessis S."/>
            <person name="Fraissinet-Tachet L."/>
            <person name="Lucic E."/>
            <person name="Frey-Klett P."/>
            <person name="Fourrey C."/>
            <person name="Feussner I."/>
            <person name="Gay G."/>
            <person name="Grimwood J."/>
            <person name="Hoegger P.J."/>
            <person name="Jain P."/>
            <person name="Kilaru S."/>
            <person name="Labbe J."/>
            <person name="Lin Y.C."/>
            <person name="Legue V."/>
            <person name="Le Tacon F."/>
            <person name="Marmeisse R."/>
            <person name="Melayah D."/>
            <person name="Montanini B."/>
            <person name="Muratet M."/>
            <person name="Nehls U."/>
            <person name="Niculita-Hirzel H."/>
            <person name="Oudot-Le Secq M.P."/>
            <person name="Peter M."/>
            <person name="Quesneville H."/>
            <person name="Rajashekar B."/>
            <person name="Reich M."/>
            <person name="Rouhier N."/>
            <person name="Schmutz J."/>
            <person name="Yin T."/>
            <person name="Chalot M."/>
            <person name="Henrissat B."/>
            <person name="Kuees U."/>
            <person name="Lucas S."/>
            <person name="Van de Peer Y."/>
            <person name="Podila G.K."/>
            <person name="Polle A."/>
            <person name="Pukkila P.J."/>
            <person name="Richardson P.M."/>
            <person name="Rouze P."/>
            <person name="Sanders I.R."/>
            <person name="Stajich J.E."/>
            <person name="Tunlid A."/>
            <person name="Tuskan G."/>
            <person name="Grigoriev I.V."/>
        </authorList>
    </citation>
    <scope>NUCLEOTIDE SEQUENCE [LARGE SCALE GENOMIC DNA]</scope>
    <source>
        <strain evidence="3">S238N-H82 / ATCC MYA-4686</strain>
    </source>
</reference>
<evidence type="ECO:0000313" key="3">
    <source>
        <dbReference type="Proteomes" id="UP000001194"/>
    </source>
</evidence>
<dbReference type="HOGENOM" id="CLU_2284096_0_0_1"/>
<dbReference type="RefSeq" id="XP_001891224.1">
    <property type="nucleotide sequence ID" value="XM_001891189.1"/>
</dbReference>
<evidence type="ECO:0000313" key="2">
    <source>
        <dbReference type="EMBL" id="EDQ98127.1"/>
    </source>
</evidence>
<name>B0E4V6_LACBS</name>
<keyword evidence="1" id="KW-0812">Transmembrane</keyword>
<dbReference type="AlphaFoldDB" id="B0E4V6"/>
<keyword evidence="1" id="KW-0472">Membrane</keyword>